<evidence type="ECO:0000256" key="1">
    <source>
        <dbReference type="ARBA" id="ARBA00004123"/>
    </source>
</evidence>
<dbReference type="OrthoDB" id="2505440at2759"/>
<dbReference type="SUPFAM" id="SSF54447">
    <property type="entry name" value="ssDNA-binding transcriptional regulator domain"/>
    <property type="match status" value="1"/>
</dbReference>
<dbReference type="InterPro" id="IPR003173">
    <property type="entry name" value="PC4_C"/>
</dbReference>
<dbReference type="GO" id="GO:0060261">
    <property type="term" value="P:positive regulation of transcription initiation by RNA polymerase II"/>
    <property type="evidence" value="ECO:0007669"/>
    <property type="project" value="InterPro"/>
</dbReference>
<feature type="region of interest" description="Disordered" evidence="7">
    <location>
        <begin position="1"/>
        <end position="70"/>
    </location>
</feature>
<evidence type="ECO:0000256" key="3">
    <source>
        <dbReference type="ARBA" id="ARBA00023015"/>
    </source>
</evidence>
<dbReference type="GO" id="GO:0003677">
    <property type="term" value="F:DNA binding"/>
    <property type="evidence" value="ECO:0007669"/>
    <property type="project" value="UniProtKB-KW"/>
</dbReference>
<dbReference type="AlphaFoldDB" id="A0A1B7NEU2"/>
<keyword evidence="6" id="KW-0539">Nucleus</keyword>
<evidence type="ECO:0000256" key="6">
    <source>
        <dbReference type="ARBA" id="ARBA00023242"/>
    </source>
</evidence>
<evidence type="ECO:0000256" key="7">
    <source>
        <dbReference type="SAM" id="MobiDB-lite"/>
    </source>
</evidence>
<proteinExistence type="inferred from homology"/>
<dbReference type="EMBL" id="KV448140">
    <property type="protein sequence ID" value="OAX43304.1"/>
    <property type="molecule type" value="Genomic_DNA"/>
</dbReference>
<sequence>MGKRKNTSDDDNHDDCEPSEDDETIITLSKKKQGSKATGRPLTIKKPKIVSSDSPPPSSSKKKVADDNDVNVFTSSEGERYVELGQKKRVTVRDFKGKILVDIREFYGKDREDEKPGKKGISLNLDQWDSLKKSIKTIDSFFADHKK</sequence>
<dbReference type="InterPro" id="IPR009044">
    <property type="entry name" value="ssDNA-bd_transcriptional_reg"/>
</dbReference>
<evidence type="ECO:0000313" key="10">
    <source>
        <dbReference type="Proteomes" id="UP000092154"/>
    </source>
</evidence>
<name>A0A1B7NEU2_9AGAM</name>
<keyword evidence="5" id="KW-0804">Transcription</keyword>
<evidence type="ECO:0000256" key="2">
    <source>
        <dbReference type="ARBA" id="ARBA00009001"/>
    </source>
</evidence>
<dbReference type="GO" id="GO:0003713">
    <property type="term" value="F:transcription coactivator activity"/>
    <property type="evidence" value="ECO:0007669"/>
    <property type="project" value="InterPro"/>
</dbReference>
<evidence type="ECO:0000256" key="5">
    <source>
        <dbReference type="ARBA" id="ARBA00023163"/>
    </source>
</evidence>
<comment type="similarity">
    <text evidence="2">Belongs to the transcriptional coactivator PC4 family.</text>
</comment>
<gene>
    <name evidence="9" type="ORF">K503DRAFT_853385</name>
</gene>
<dbReference type="InParanoid" id="A0A1B7NEU2"/>
<dbReference type="STRING" id="1314800.A0A1B7NEU2"/>
<reference evidence="9 10" key="1">
    <citation type="submission" date="2016-06" db="EMBL/GenBank/DDBJ databases">
        <title>Comparative genomics of the ectomycorrhizal sister species Rhizopogon vinicolor and Rhizopogon vesiculosus (Basidiomycota: Boletales) reveals a divergence of the mating type B locus.</title>
        <authorList>
            <consortium name="DOE Joint Genome Institute"/>
            <person name="Mujic A.B."/>
            <person name="Kuo A."/>
            <person name="Tritt A."/>
            <person name="Lipzen A."/>
            <person name="Chen C."/>
            <person name="Johnson J."/>
            <person name="Sharma A."/>
            <person name="Barry K."/>
            <person name="Grigoriev I.V."/>
            <person name="Spatafora J.W."/>
        </authorList>
    </citation>
    <scope>NUCLEOTIDE SEQUENCE [LARGE SCALE GENOMIC DNA]</scope>
    <source>
        <strain evidence="9 10">AM-OR11-026</strain>
    </source>
</reference>
<accession>A0A1B7NEU2</accession>
<evidence type="ECO:0000256" key="4">
    <source>
        <dbReference type="ARBA" id="ARBA00023125"/>
    </source>
</evidence>
<evidence type="ECO:0000259" key="8">
    <source>
        <dbReference type="Pfam" id="PF02229"/>
    </source>
</evidence>
<protein>
    <submittedName>
        <fullName evidence="9">PC4-domain-containing protein</fullName>
    </submittedName>
</protein>
<dbReference type="Pfam" id="PF02229">
    <property type="entry name" value="PC4"/>
    <property type="match status" value="1"/>
</dbReference>
<feature type="compositionally biased region" description="Basic and acidic residues" evidence="7">
    <location>
        <begin position="1"/>
        <end position="10"/>
    </location>
</feature>
<feature type="compositionally biased region" description="Acidic residues" evidence="7">
    <location>
        <begin position="11"/>
        <end position="24"/>
    </location>
</feature>
<dbReference type="PANTHER" id="PTHR13215">
    <property type="entry name" value="RNA POLYMERASE II TRANSCRIPTIONAL COACTIVATOR"/>
    <property type="match status" value="1"/>
</dbReference>
<dbReference type="Proteomes" id="UP000092154">
    <property type="component" value="Unassembled WGS sequence"/>
</dbReference>
<keyword evidence="3" id="KW-0805">Transcription regulation</keyword>
<dbReference type="InterPro" id="IPR045125">
    <property type="entry name" value="Sub1/Tcp4-like"/>
</dbReference>
<evidence type="ECO:0000313" key="9">
    <source>
        <dbReference type="EMBL" id="OAX43304.1"/>
    </source>
</evidence>
<dbReference type="GO" id="GO:0005634">
    <property type="term" value="C:nucleus"/>
    <property type="evidence" value="ECO:0007669"/>
    <property type="project" value="UniProtKB-SubCell"/>
</dbReference>
<keyword evidence="4" id="KW-0238">DNA-binding</keyword>
<organism evidence="9 10">
    <name type="scientific">Rhizopogon vinicolor AM-OR11-026</name>
    <dbReference type="NCBI Taxonomy" id="1314800"/>
    <lineage>
        <taxon>Eukaryota</taxon>
        <taxon>Fungi</taxon>
        <taxon>Dikarya</taxon>
        <taxon>Basidiomycota</taxon>
        <taxon>Agaricomycotina</taxon>
        <taxon>Agaricomycetes</taxon>
        <taxon>Agaricomycetidae</taxon>
        <taxon>Boletales</taxon>
        <taxon>Suillineae</taxon>
        <taxon>Rhizopogonaceae</taxon>
        <taxon>Rhizopogon</taxon>
    </lineage>
</organism>
<keyword evidence="10" id="KW-1185">Reference proteome</keyword>
<comment type="subcellular location">
    <subcellularLocation>
        <location evidence="1">Nucleus</location>
    </subcellularLocation>
</comment>
<dbReference type="Gene3D" id="2.30.31.10">
    <property type="entry name" value="Transcriptional Coactivator Pc4, Chain A"/>
    <property type="match status" value="1"/>
</dbReference>
<feature type="domain" description="Transcriptional coactivator p15 (PC4) C-terminal" evidence="8">
    <location>
        <begin position="83"/>
        <end position="133"/>
    </location>
</feature>